<evidence type="ECO:0000313" key="1">
    <source>
        <dbReference type="EMBL" id="MCI85590.1"/>
    </source>
</evidence>
<dbReference type="EMBL" id="LXQA011119306">
    <property type="protein sequence ID" value="MCI85590.1"/>
    <property type="molecule type" value="Genomic_DNA"/>
</dbReference>
<comment type="caution">
    <text evidence="1">The sequence shown here is derived from an EMBL/GenBank/DDBJ whole genome shotgun (WGS) entry which is preliminary data.</text>
</comment>
<proteinExistence type="predicted"/>
<accession>A0A392VGS6</accession>
<feature type="non-terminal residue" evidence="1">
    <location>
        <position position="15"/>
    </location>
</feature>
<organism evidence="1 2">
    <name type="scientific">Trifolium medium</name>
    <dbReference type="NCBI Taxonomy" id="97028"/>
    <lineage>
        <taxon>Eukaryota</taxon>
        <taxon>Viridiplantae</taxon>
        <taxon>Streptophyta</taxon>
        <taxon>Embryophyta</taxon>
        <taxon>Tracheophyta</taxon>
        <taxon>Spermatophyta</taxon>
        <taxon>Magnoliopsida</taxon>
        <taxon>eudicotyledons</taxon>
        <taxon>Gunneridae</taxon>
        <taxon>Pentapetalae</taxon>
        <taxon>rosids</taxon>
        <taxon>fabids</taxon>
        <taxon>Fabales</taxon>
        <taxon>Fabaceae</taxon>
        <taxon>Papilionoideae</taxon>
        <taxon>50 kb inversion clade</taxon>
        <taxon>NPAAA clade</taxon>
        <taxon>Hologalegina</taxon>
        <taxon>IRL clade</taxon>
        <taxon>Trifolieae</taxon>
        <taxon>Trifolium</taxon>
    </lineage>
</organism>
<name>A0A392VGS6_9FABA</name>
<evidence type="ECO:0000313" key="2">
    <source>
        <dbReference type="Proteomes" id="UP000265520"/>
    </source>
</evidence>
<protein>
    <submittedName>
        <fullName evidence="1">Uncharacterized protein</fullName>
    </submittedName>
</protein>
<dbReference type="Proteomes" id="UP000265520">
    <property type="component" value="Unassembled WGS sequence"/>
</dbReference>
<sequence length="15" mass="1687">MSIWNAEMMDVTTGT</sequence>
<keyword evidence="2" id="KW-1185">Reference proteome</keyword>
<reference evidence="1 2" key="1">
    <citation type="journal article" date="2018" name="Front. Plant Sci.">
        <title>Red Clover (Trifolium pratense) and Zigzag Clover (T. medium) - A Picture of Genomic Similarities and Differences.</title>
        <authorList>
            <person name="Dluhosova J."/>
            <person name="Istvanek J."/>
            <person name="Nedelnik J."/>
            <person name="Repkova J."/>
        </authorList>
    </citation>
    <scope>NUCLEOTIDE SEQUENCE [LARGE SCALE GENOMIC DNA]</scope>
    <source>
        <strain evidence="2">cv. 10/8</strain>
        <tissue evidence="1">Leaf</tissue>
    </source>
</reference>